<dbReference type="SMART" id="SM00893">
    <property type="entry name" value="ETF"/>
    <property type="match status" value="1"/>
</dbReference>
<protein>
    <recommendedName>
        <fullName evidence="4">Electron transfer flavoprotein alpha/beta-subunit N-terminal domain-containing protein</fullName>
    </recommendedName>
</protein>
<evidence type="ECO:0000256" key="3">
    <source>
        <dbReference type="ARBA" id="ARBA00022982"/>
    </source>
</evidence>
<evidence type="ECO:0000313" key="6">
    <source>
        <dbReference type="Proteomes" id="UP000030826"/>
    </source>
</evidence>
<dbReference type="GO" id="GO:0009055">
    <property type="term" value="F:electron transfer activity"/>
    <property type="evidence" value="ECO:0007669"/>
    <property type="project" value="InterPro"/>
</dbReference>
<dbReference type="Gene3D" id="3.40.50.620">
    <property type="entry name" value="HUPs"/>
    <property type="match status" value="1"/>
</dbReference>
<accession>A0A0B1QB69</accession>
<dbReference type="OrthoDB" id="5598152at2"/>
<evidence type="ECO:0000259" key="4">
    <source>
        <dbReference type="SMART" id="SM00893"/>
    </source>
</evidence>
<sequence>MKALVLLSAGHSPTTGNPAPPMAELCAIRLASDLGAETTGLHAGPHADAVRPALGHGLSTIRHLMVPAQADVLPVLADMILRIGPDLVLAGNRATGGGDTGLLPYLLAKALGWPILSDAVRLSQKGDGALTVEQALPKGMRRRIHQRFPMVVTVHPSAPAALPYAFGQARRGRIETVAVPPVPTEVEDDLGMRPHRPRARIMRGAVSGGSAADRLKAATASTAGGGGDLLVDPDPETAARAILSHLRRIGALPAP</sequence>
<dbReference type="InterPro" id="IPR014729">
    <property type="entry name" value="Rossmann-like_a/b/a_fold"/>
</dbReference>
<evidence type="ECO:0000256" key="1">
    <source>
        <dbReference type="ARBA" id="ARBA00007557"/>
    </source>
</evidence>
<keyword evidence="2" id="KW-0813">Transport</keyword>
<dbReference type="STRING" id="370622.LA66_06075"/>
<feature type="domain" description="Electron transfer flavoprotein alpha/beta-subunit N-terminal" evidence="4">
    <location>
        <begin position="3"/>
        <end position="194"/>
    </location>
</feature>
<reference evidence="5 6" key="1">
    <citation type="submission" date="2014-09" db="EMBL/GenBank/DDBJ databases">
        <title>Isolation and characterization of Aurantimonas altamirensis ON-56566 from clinical sample following a dog bite.</title>
        <authorList>
            <person name="Eshaghi A."/>
            <person name="Li A."/>
            <person name="Shahinas D."/>
            <person name="Bahn P."/>
            <person name="Kus J.V."/>
            <person name="Patel S.N."/>
        </authorList>
    </citation>
    <scope>NUCLEOTIDE SEQUENCE [LARGE SCALE GENOMIC DNA]</scope>
    <source>
        <strain evidence="5 6">ON-56566</strain>
    </source>
</reference>
<proteinExistence type="inferred from homology"/>
<keyword evidence="3" id="KW-0249">Electron transport</keyword>
<dbReference type="SUPFAM" id="SSF52402">
    <property type="entry name" value="Adenine nucleotide alpha hydrolases-like"/>
    <property type="match status" value="1"/>
</dbReference>
<organism evidence="5 6">
    <name type="scientific">Aureimonas altamirensis</name>
    <dbReference type="NCBI Taxonomy" id="370622"/>
    <lineage>
        <taxon>Bacteria</taxon>
        <taxon>Pseudomonadati</taxon>
        <taxon>Pseudomonadota</taxon>
        <taxon>Alphaproteobacteria</taxon>
        <taxon>Hyphomicrobiales</taxon>
        <taxon>Aurantimonadaceae</taxon>
        <taxon>Aureimonas</taxon>
    </lineage>
</organism>
<dbReference type="EMBL" id="JRFJ01000001">
    <property type="protein sequence ID" value="KHJ56157.1"/>
    <property type="molecule type" value="Genomic_DNA"/>
</dbReference>
<dbReference type="PANTHER" id="PTHR21294">
    <property type="entry name" value="ELECTRON TRANSFER FLAVOPROTEIN BETA-SUBUNIT"/>
    <property type="match status" value="1"/>
</dbReference>
<dbReference type="PANTHER" id="PTHR21294:SF8">
    <property type="entry name" value="ELECTRON TRANSFER FLAVOPROTEIN SUBUNIT BETA"/>
    <property type="match status" value="1"/>
</dbReference>
<name>A0A0B1QB69_9HYPH</name>
<gene>
    <name evidence="5" type="ORF">LA66_06075</name>
</gene>
<comment type="caution">
    <text evidence="5">The sequence shown here is derived from an EMBL/GenBank/DDBJ whole genome shotgun (WGS) entry which is preliminary data.</text>
</comment>
<dbReference type="RefSeq" id="WP_039189609.1">
    <property type="nucleotide sequence ID" value="NZ_JRFJ01000001.1"/>
</dbReference>
<dbReference type="InterPro" id="IPR014730">
    <property type="entry name" value="ETF_a/b_N"/>
</dbReference>
<evidence type="ECO:0000313" key="5">
    <source>
        <dbReference type="EMBL" id="KHJ56157.1"/>
    </source>
</evidence>
<evidence type="ECO:0000256" key="2">
    <source>
        <dbReference type="ARBA" id="ARBA00022448"/>
    </source>
</evidence>
<dbReference type="AlphaFoldDB" id="A0A0B1QB69"/>
<dbReference type="InterPro" id="IPR012255">
    <property type="entry name" value="ETF_b"/>
</dbReference>
<dbReference type="Proteomes" id="UP000030826">
    <property type="component" value="Unassembled WGS sequence"/>
</dbReference>
<comment type="similarity">
    <text evidence="1">Belongs to the ETF beta-subunit/FixA family.</text>
</comment>
<dbReference type="Pfam" id="PF01012">
    <property type="entry name" value="ETF"/>
    <property type="match status" value="1"/>
</dbReference>